<dbReference type="Proteomes" id="UP000283850">
    <property type="component" value="Unassembled WGS sequence"/>
</dbReference>
<evidence type="ECO:0000313" key="11">
    <source>
        <dbReference type="EMBL" id="RGV57150.1"/>
    </source>
</evidence>
<keyword evidence="4" id="KW-1003">Cell membrane</keyword>
<dbReference type="FunFam" id="3.30.1150.10:FF:000002">
    <property type="entry name" value="Energy transducer TonB"/>
    <property type="match status" value="1"/>
</dbReference>
<evidence type="ECO:0000256" key="9">
    <source>
        <dbReference type="ARBA" id="ARBA00023136"/>
    </source>
</evidence>
<dbReference type="NCBIfam" id="TIGR01352">
    <property type="entry name" value="tonB_Cterm"/>
    <property type="match status" value="1"/>
</dbReference>
<dbReference type="PANTHER" id="PTHR33446">
    <property type="entry name" value="PROTEIN TONB-RELATED"/>
    <property type="match status" value="1"/>
</dbReference>
<evidence type="ECO:0000313" key="12">
    <source>
        <dbReference type="Proteomes" id="UP000283850"/>
    </source>
</evidence>
<dbReference type="EMBL" id="QRZF01000002">
    <property type="protein sequence ID" value="RGV57150.1"/>
    <property type="molecule type" value="Genomic_DNA"/>
</dbReference>
<proteinExistence type="inferred from homology"/>
<dbReference type="GO" id="GO:0031992">
    <property type="term" value="F:energy transducer activity"/>
    <property type="evidence" value="ECO:0007669"/>
    <property type="project" value="TreeGrafter"/>
</dbReference>
<sequence>MKTNTLVGILLCFLMGCVNKTQKTTVADKADSATNITILDEKAYEAAVDQSAGWEIIKNLSKIYGEDPNVIGDFIGAPRCPAFLEGLFFEGSTLYFQVRGDTLQARHILEKAAGNRAFRLEEITEGNYSQQQLNNILDELNRRYDALTDKNLKSNMISWGMGLRYIEVRFILNTPEARQAFRKKLMDSPAIRFEGPERPRPNGRIGVTDTFGISLRPEYSVYSNSASTASFVLLNQGDKEVMCGEHYSVTFEDEDGTWRELPINDAAVDIGYIICPGGHRQFTARLYPHIHPNKPGRYRFFYDVSLTATHTNFTMMTEFRLTDNQQELEQAIKMKIPEEPAGYGVRYIPVQEDPLEDNYIYQVVEEMPEFPGGLLAAVEYLRTNIRYPKTALQDSVQGRVIVQVVILEDGSPVQAQLIRSVDPRLDREALRVVQSMPKWIPGKQQGRVVKVRYTLPVVFKLPQ</sequence>
<evidence type="ECO:0000256" key="2">
    <source>
        <dbReference type="ARBA" id="ARBA00006555"/>
    </source>
</evidence>
<dbReference type="GO" id="GO:0055085">
    <property type="term" value="P:transmembrane transport"/>
    <property type="evidence" value="ECO:0007669"/>
    <property type="project" value="InterPro"/>
</dbReference>
<evidence type="ECO:0000256" key="3">
    <source>
        <dbReference type="ARBA" id="ARBA00022448"/>
    </source>
</evidence>
<dbReference type="GO" id="GO:0015031">
    <property type="term" value="P:protein transport"/>
    <property type="evidence" value="ECO:0007669"/>
    <property type="project" value="UniProtKB-KW"/>
</dbReference>
<keyword evidence="7" id="KW-0653">Protein transport</keyword>
<dbReference type="Pfam" id="PF03544">
    <property type="entry name" value="TonB_C"/>
    <property type="match status" value="1"/>
</dbReference>
<dbReference type="PROSITE" id="PS51257">
    <property type="entry name" value="PROKAR_LIPOPROTEIN"/>
    <property type="match status" value="1"/>
</dbReference>
<dbReference type="PROSITE" id="PS52015">
    <property type="entry name" value="TONB_CTD"/>
    <property type="match status" value="1"/>
</dbReference>
<evidence type="ECO:0000259" key="10">
    <source>
        <dbReference type="PROSITE" id="PS52015"/>
    </source>
</evidence>
<feature type="domain" description="TonB C-terminal" evidence="10">
    <location>
        <begin position="372"/>
        <end position="463"/>
    </location>
</feature>
<dbReference type="InterPro" id="IPR037682">
    <property type="entry name" value="TonB_C"/>
</dbReference>
<reference evidence="11 12" key="1">
    <citation type="submission" date="2018-08" db="EMBL/GenBank/DDBJ databases">
        <title>A genome reference for cultivated species of the human gut microbiota.</title>
        <authorList>
            <person name="Zou Y."/>
            <person name="Xue W."/>
            <person name="Luo G."/>
        </authorList>
    </citation>
    <scope>NUCLEOTIDE SEQUENCE [LARGE SCALE GENOMIC DNA]</scope>
    <source>
        <strain evidence="11 12">AF14-32</strain>
    </source>
</reference>
<dbReference type="PANTHER" id="PTHR33446:SF2">
    <property type="entry name" value="PROTEIN TONB"/>
    <property type="match status" value="1"/>
</dbReference>
<comment type="similarity">
    <text evidence="2">Belongs to the TonB family.</text>
</comment>
<keyword evidence="9" id="KW-0472">Membrane</keyword>
<evidence type="ECO:0000256" key="6">
    <source>
        <dbReference type="ARBA" id="ARBA00022692"/>
    </source>
</evidence>
<dbReference type="Pfam" id="PF20251">
    <property type="entry name" value="Big_14"/>
    <property type="match status" value="1"/>
</dbReference>
<dbReference type="RefSeq" id="WP_022392056.1">
    <property type="nucleotide sequence ID" value="NZ_QRZF01000002.1"/>
</dbReference>
<dbReference type="InterPro" id="IPR046878">
    <property type="entry name" value="Big_14"/>
</dbReference>
<keyword evidence="6" id="KW-0812">Transmembrane</keyword>
<name>A0A412YI97_9BACE</name>
<dbReference type="AlphaFoldDB" id="A0A412YI97"/>
<dbReference type="SUPFAM" id="SSF74653">
    <property type="entry name" value="TolA/TonB C-terminal domain"/>
    <property type="match status" value="1"/>
</dbReference>
<evidence type="ECO:0000256" key="8">
    <source>
        <dbReference type="ARBA" id="ARBA00022989"/>
    </source>
</evidence>
<evidence type="ECO:0000256" key="7">
    <source>
        <dbReference type="ARBA" id="ARBA00022927"/>
    </source>
</evidence>
<comment type="caution">
    <text evidence="11">The sequence shown here is derived from an EMBL/GenBank/DDBJ whole genome shotgun (WGS) entry which is preliminary data.</text>
</comment>
<dbReference type="InterPro" id="IPR051045">
    <property type="entry name" value="TonB-dependent_transducer"/>
</dbReference>
<comment type="subcellular location">
    <subcellularLocation>
        <location evidence="1">Cell inner membrane</location>
        <topology evidence="1">Single-pass membrane protein</topology>
        <orientation evidence="1">Periplasmic side</orientation>
    </subcellularLocation>
</comment>
<keyword evidence="5" id="KW-0997">Cell inner membrane</keyword>
<protein>
    <submittedName>
        <fullName evidence="11">Energy transducer TonB</fullName>
    </submittedName>
</protein>
<evidence type="ECO:0000256" key="4">
    <source>
        <dbReference type="ARBA" id="ARBA00022475"/>
    </source>
</evidence>
<dbReference type="InterPro" id="IPR006260">
    <property type="entry name" value="TonB/TolA_C"/>
</dbReference>
<accession>A0A412YI97</accession>
<dbReference type="GO" id="GO:0098797">
    <property type="term" value="C:plasma membrane protein complex"/>
    <property type="evidence" value="ECO:0007669"/>
    <property type="project" value="TreeGrafter"/>
</dbReference>
<gene>
    <name evidence="11" type="ORF">DWW10_03555</name>
</gene>
<evidence type="ECO:0000256" key="1">
    <source>
        <dbReference type="ARBA" id="ARBA00004383"/>
    </source>
</evidence>
<dbReference type="Gene3D" id="3.30.1150.10">
    <property type="match status" value="1"/>
</dbReference>
<keyword evidence="3" id="KW-0813">Transport</keyword>
<organism evidence="11 12">
    <name type="scientific">Bacteroides intestinalis</name>
    <dbReference type="NCBI Taxonomy" id="329854"/>
    <lineage>
        <taxon>Bacteria</taxon>
        <taxon>Pseudomonadati</taxon>
        <taxon>Bacteroidota</taxon>
        <taxon>Bacteroidia</taxon>
        <taxon>Bacteroidales</taxon>
        <taxon>Bacteroidaceae</taxon>
        <taxon>Bacteroides</taxon>
    </lineage>
</organism>
<evidence type="ECO:0000256" key="5">
    <source>
        <dbReference type="ARBA" id="ARBA00022519"/>
    </source>
</evidence>
<keyword evidence="8" id="KW-1133">Transmembrane helix</keyword>